<comment type="similarity">
    <text evidence="2">Belongs to the metallo-dependent hydrolases superfamily. Adenosine and AMP deaminases family.</text>
</comment>
<dbReference type="OrthoDB" id="272271at2759"/>
<dbReference type="Gene3D" id="3.20.20.140">
    <property type="entry name" value="Metal-dependent hydrolases"/>
    <property type="match status" value="1"/>
</dbReference>
<evidence type="ECO:0000313" key="10">
    <source>
        <dbReference type="Proteomes" id="UP000292052"/>
    </source>
</evidence>
<feature type="domain" description="Adenosine deaminase" evidence="8">
    <location>
        <begin position="1"/>
        <end position="313"/>
    </location>
</feature>
<evidence type="ECO:0000256" key="3">
    <source>
        <dbReference type="ARBA" id="ARBA00022723"/>
    </source>
</evidence>
<dbReference type="AlphaFoldDB" id="A0A482WB80"/>
<name>A0A482WB80_ASBVE</name>
<keyword evidence="4" id="KW-0378">Hydrolase</keyword>
<keyword evidence="3" id="KW-0479">Metal-binding</keyword>
<dbReference type="InterPro" id="IPR006330">
    <property type="entry name" value="Ado/ade_deaminase"/>
</dbReference>
<dbReference type="GO" id="GO:0004000">
    <property type="term" value="F:adenosine deaminase activity"/>
    <property type="evidence" value="ECO:0007669"/>
    <property type="project" value="TreeGrafter"/>
</dbReference>
<evidence type="ECO:0000259" key="8">
    <source>
        <dbReference type="Pfam" id="PF00962"/>
    </source>
</evidence>
<dbReference type="EMBL" id="QDEB01013007">
    <property type="protein sequence ID" value="RZC41919.1"/>
    <property type="molecule type" value="Genomic_DNA"/>
</dbReference>
<evidence type="ECO:0000256" key="2">
    <source>
        <dbReference type="ARBA" id="ARBA00006676"/>
    </source>
</evidence>
<evidence type="ECO:0000256" key="7">
    <source>
        <dbReference type="ARBA" id="ARBA00048787"/>
    </source>
</evidence>
<dbReference type="CDD" id="cd00443">
    <property type="entry name" value="ADA_AMPD"/>
    <property type="match status" value="1"/>
</dbReference>
<dbReference type="PANTHER" id="PTHR11409:SF42">
    <property type="entry name" value="ADENOSINE DEAMINASE-LIKE PROTEIN"/>
    <property type="match status" value="1"/>
</dbReference>
<dbReference type="STRING" id="1661398.A0A482WB80"/>
<evidence type="ECO:0000313" key="9">
    <source>
        <dbReference type="EMBL" id="RZC41919.1"/>
    </source>
</evidence>
<protein>
    <submittedName>
        <fullName evidence="9">Adenosine deaminase-like protein</fullName>
    </submittedName>
</protein>
<dbReference type="InterPro" id="IPR032466">
    <property type="entry name" value="Metal_Hydrolase"/>
</dbReference>
<keyword evidence="10" id="KW-1185">Reference proteome</keyword>
<dbReference type="Proteomes" id="UP000292052">
    <property type="component" value="Unassembled WGS sequence"/>
</dbReference>
<dbReference type="PANTHER" id="PTHR11409">
    <property type="entry name" value="ADENOSINE DEAMINASE"/>
    <property type="match status" value="1"/>
</dbReference>
<comment type="catalytic activity">
    <reaction evidence="7">
        <text>N(6)-methyl-AMP + H2O + H(+) = IMP + methylamine</text>
        <dbReference type="Rhea" id="RHEA:16001"/>
        <dbReference type="ChEBI" id="CHEBI:15377"/>
        <dbReference type="ChEBI" id="CHEBI:15378"/>
        <dbReference type="ChEBI" id="CHEBI:58053"/>
        <dbReference type="ChEBI" id="CHEBI:59338"/>
        <dbReference type="ChEBI" id="CHEBI:144842"/>
    </reaction>
    <physiologicalReaction direction="left-to-right" evidence="7">
        <dbReference type="Rhea" id="RHEA:16002"/>
    </physiologicalReaction>
</comment>
<dbReference type="Pfam" id="PF00962">
    <property type="entry name" value="A_deaminase"/>
    <property type="match status" value="1"/>
</dbReference>
<organism evidence="9 10">
    <name type="scientific">Asbolus verrucosus</name>
    <name type="common">Desert ironclad beetle</name>
    <dbReference type="NCBI Taxonomy" id="1661398"/>
    <lineage>
        <taxon>Eukaryota</taxon>
        <taxon>Metazoa</taxon>
        <taxon>Ecdysozoa</taxon>
        <taxon>Arthropoda</taxon>
        <taxon>Hexapoda</taxon>
        <taxon>Insecta</taxon>
        <taxon>Pterygota</taxon>
        <taxon>Neoptera</taxon>
        <taxon>Endopterygota</taxon>
        <taxon>Coleoptera</taxon>
        <taxon>Polyphaga</taxon>
        <taxon>Cucujiformia</taxon>
        <taxon>Tenebrionidae</taxon>
        <taxon>Pimeliinae</taxon>
        <taxon>Asbolus</taxon>
    </lineage>
</organism>
<accession>A0A482WB80</accession>
<gene>
    <name evidence="9" type="ORF">BDFB_008517</name>
</gene>
<reference evidence="9 10" key="1">
    <citation type="submission" date="2017-03" db="EMBL/GenBank/DDBJ databases">
        <title>Genome of the blue death feigning beetle - Asbolus verrucosus.</title>
        <authorList>
            <person name="Rider S.D."/>
        </authorList>
    </citation>
    <scope>NUCLEOTIDE SEQUENCE [LARGE SCALE GENOMIC DNA]</scope>
    <source>
        <strain evidence="9">Butters</strain>
        <tissue evidence="9">Head and leg muscle</tissue>
    </source>
</reference>
<evidence type="ECO:0000256" key="6">
    <source>
        <dbReference type="ARBA" id="ARBA00023080"/>
    </source>
</evidence>
<keyword evidence="6" id="KW-0546">Nucleotide metabolism</keyword>
<dbReference type="GO" id="GO:0046103">
    <property type="term" value="P:inosine biosynthetic process"/>
    <property type="evidence" value="ECO:0007669"/>
    <property type="project" value="TreeGrafter"/>
</dbReference>
<keyword evidence="5" id="KW-0862">Zinc</keyword>
<feature type="non-terminal residue" evidence="9">
    <location>
        <position position="1"/>
    </location>
</feature>
<dbReference type="GO" id="GO:0046872">
    <property type="term" value="F:metal ion binding"/>
    <property type="evidence" value="ECO:0007669"/>
    <property type="project" value="UniProtKB-KW"/>
</dbReference>
<dbReference type="InterPro" id="IPR001365">
    <property type="entry name" value="A_deaminase_dom"/>
</dbReference>
<comment type="caution">
    <text evidence="9">The sequence shown here is derived from an EMBL/GenBank/DDBJ whole genome shotgun (WGS) entry which is preliminary data.</text>
</comment>
<evidence type="ECO:0000256" key="4">
    <source>
        <dbReference type="ARBA" id="ARBA00022801"/>
    </source>
</evidence>
<sequence length="325" mass="37397">ELHAHLNGSLSPSSLRKLGCLEEDIAKYQKLTKLLHTTEKTLNECFELFRVAQDATNNKQSVYFATQSVIEDFYNDNVIYLELRTTPRQERDMTKADYIESVVEAIQDCTQNIIVKLLLSIDRRLELNSVEETMKLFIKMKNKYPNIIKGVDFSGNPNLGCFNKNLFKQAVDNGFFVTLHCGEVKHDSEVVEILNFKPHRIGHGIFLHPSFGGSDEIWSLYCQTKIPLECCLTSNVLCGTRKSYKKHHLQEWINSSLPFTLCTDDKGIFCTSLSRELLLAATHLNLNSRDLWQISFNSIDYTFASDEEKNFLQGILMDWKLKNHI</sequence>
<dbReference type="GO" id="GO:0009117">
    <property type="term" value="P:nucleotide metabolic process"/>
    <property type="evidence" value="ECO:0007669"/>
    <property type="project" value="UniProtKB-KW"/>
</dbReference>
<dbReference type="GO" id="GO:0006154">
    <property type="term" value="P:adenosine catabolic process"/>
    <property type="evidence" value="ECO:0007669"/>
    <property type="project" value="TreeGrafter"/>
</dbReference>
<comment type="cofactor">
    <cofactor evidence="1">
        <name>Zn(2+)</name>
        <dbReference type="ChEBI" id="CHEBI:29105"/>
    </cofactor>
</comment>
<evidence type="ECO:0000256" key="5">
    <source>
        <dbReference type="ARBA" id="ARBA00022833"/>
    </source>
</evidence>
<evidence type="ECO:0000256" key="1">
    <source>
        <dbReference type="ARBA" id="ARBA00001947"/>
    </source>
</evidence>
<proteinExistence type="inferred from homology"/>
<dbReference type="SUPFAM" id="SSF51556">
    <property type="entry name" value="Metallo-dependent hydrolases"/>
    <property type="match status" value="1"/>
</dbReference>